<feature type="domain" description="Alpha-D-phosphohexomutase alpha/beta/alpha" evidence="11">
    <location>
        <begin position="3"/>
        <end position="133"/>
    </location>
</feature>
<dbReference type="CDD" id="cd05802">
    <property type="entry name" value="GlmM"/>
    <property type="match status" value="1"/>
</dbReference>
<dbReference type="Pfam" id="PF02879">
    <property type="entry name" value="PGM_PMM_II"/>
    <property type="match status" value="1"/>
</dbReference>
<gene>
    <name evidence="7 14" type="primary">glmM</name>
    <name evidence="14" type="ORF">Cch02nite_35560</name>
</gene>
<evidence type="ECO:0000256" key="8">
    <source>
        <dbReference type="RuleBase" id="RU004326"/>
    </source>
</evidence>
<dbReference type="InterPro" id="IPR006352">
    <property type="entry name" value="GlmM_bact"/>
</dbReference>
<accession>A0A8J3K0B6</accession>
<feature type="modified residue" description="Phosphoserine" evidence="7">
    <location>
        <position position="102"/>
    </location>
</feature>
<keyword evidence="3 7" id="KW-0479">Metal-binding</keyword>
<dbReference type="GO" id="GO:0005975">
    <property type="term" value="P:carbohydrate metabolic process"/>
    <property type="evidence" value="ECO:0007669"/>
    <property type="project" value="InterPro"/>
</dbReference>
<dbReference type="FunFam" id="3.40.120.10:FF:000001">
    <property type="entry name" value="Phosphoglucosamine mutase"/>
    <property type="match status" value="1"/>
</dbReference>
<dbReference type="NCBIfam" id="NF008139">
    <property type="entry name" value="PRK10887.1"/>
    <property type="match status" value="1"/>
</dbReference>
<dbReference type="NCBIfam" id="TIGR01455">
    <property type="entry name" value="glmM"/>
    <property type="match status" value="1"/>
</dbReference>
<keyword evidence="15" id="KW-1185">Reference proteome</keyword>
<dbReference type="HAMAP" id="MF_01554_B">
    <property type="entry name" value="GlmM_B"/>
    <property type="match status" value="1"/>
</dbReference>
<dbReference type="GO" id="GO:0000287">
    <property type="term" value="F:magnesium ion binding"/>
    <property type="evidence" value="ECO:0007669"/>
    <property type="project" value="UniProtKB-UniRule"/>
</dbReference>
<dbReference type="InterPro" id="IPR036900">
    <property type="entry name" value="A-D-PHexomutase_C_sf"/>
</dbReference>
<protein>
    <recommendedName>
        <fullName evidence="7 9">Phosphoglucosamine mutase</fullName>
        <ecNumber evidence="7 9">5.4.2.10</ecNumber>
    </recommendedName>
</protein>
<evidence type="ECO:0000256" key="6">
    <source>
        <dbReference type="ARBA" id="ARBA00050364"/>
    </source>
</evidence>
<keyword evidence="5 7" id="KW-0413">Isomerase</keyword>
<keyword evidence="2 7" id="KW-0597">Phosphoprotein</keyword>
<feature type="active site" description="Phosphoserine intermediate" evidence="7">
    <location>
        <position position="102"/>
    </location>
</feature>
<dbReference type="InterPro" id="IPR005843">
    <property type="entry name" value="A-D-PHexomutase_C"/>
</dbReference>
<feature type="domain" description="Alpha-D-phosphohexomutase alpha/beta/alpha" evidence="13">
    <location>
        <begin position="256"/>
        <end position="365"/>
    </location>
</feature>
<dbReference type="InterPro" id="IPR005846">
    <property type="entry name" value="A-D-PHexomutase_a/b/a-III"/>
</dbReference>
<dbReference type="Gene3D" id="3.40.120.10">
    <property type="entry name" value="Alpha-D-Glucose-1,6-Bisphosphate, subunit A, domain 3"/>
    <property type="match status" value="3"/>
</dbReference>
<dbReference type="Proteomes" id="UP000619293">
    <property type="component" value="Unassembled WGS sequence"/>
</dbReference>
<organism evidence="14 15">
    <name type="scientific">Catellatospora chokoriensis</name>
    <dbReference type="NCBI Taxonomy" id="310353"/>
    <lineage>
        <taxon>Bacteria</taxon>
        <taxon>Bacillati</taxon>
        <taxon>Actinomycetota</taxon>
        <taxon>Actinomycetes</taxon>
        <taxon>Micromonosporales</taxon>
        <taxon>Micromonosporaceae</taxon>
        <taxon>Catellatospora</taxon>
    </lineage>
</organism>
<feature type="binding site" evidence="7">
    <location>
        <position position="239"/>
    </location>
    <ligand>
        <name>Mg(2+)</name>
        <dbReference type="ChEBI" id="CHEBI:18420"/>
    </ligand>
</feature>
<dbReference type="Pfam" id="PF02878">
    <property type="entry name" value="PGM_PMM_I"/>
    <property type="match status" value="1"/>
</dbReference>
<dbReference type="EC" id="5.4.2.10" evidence="7 9"/>
<keyword evidence="4 7" id="KW-0460">Magnesium</keyword>
<evidence type="ECO:0000256" key="1">
    <source>
        <dbReference type="ARBA" id="ARBA00010231"/>
    </source>
</evidence>
<dbReference type="PROSITE" id="PS00710">
    <property type="entry name" value="PGM_PMM"/>
    <property type="match status" value="1"/>
</dbReference>
<dbReference type="PANTHER" id="PTHR42946">
    <property type="entry name" value="PHOSPHOHEXOSE MUTASE"/>
    <property type="match status" value="1"/>
</dbReference>
<evidence type="ECO:0000256" key="2">
    <source>
        <dbReference type="ARBA" id="ARBA00022553"/>
    </source>
</evidence>
<dbReference type="EMBL" id="BONG01000020">
    <property type="protein sequence ID" value="GIF90112.1"/>
    <property type="molecule type" value="Genomic_DNA"/>
</dbReference>
<dbReference type="FunFam" id="3.40.120.10:FF:000003">
    <property type="entry name" value="Phosphoglucosamine mutase"/>
    <property type="match status" value="1"/>
</dbReference>
<evidence type="ECO:0000313" key="14">
    <source>
        <dbReference type="EMBL" id="GIF90112.1"/>
    </source>
</evidence>
<evidence type="ECO:0000259" key="11">
    <source>
        <dbReference type="Pfam" id="PF02878"/>
    </source>
</evidence>
<proteinExistence type="inferred from homology"/>
<dbReference type="InterPro" id="IPR005845">
    <property type="entry name" value="A-D-PHexomutase_a/b/a-II"/>
</dbReference>
<comment type="similarity">
    <text evidence="1 7 8">Belongs to the phosphohexose mutase family.</text>
</comment>
<dbReference type="GO" id="GO:0005829">
    <property type="term" value="C:cytosol"/>
    <property type="evidence" value="ECO:0007669"/>
    <property type="project" value="TreeGrafter"/>
</dbReference>
<dbReference type="RefSeq" id="WP_191840897.1">
    <property type="nucleotide sequence ID" value="NZ_BAAALB010000013.1"/>
</dbReference>
<comment type="caution">
    <text evidence="14">The sequence shown here is derived from an EMBL/GenBank/DDBJ whole genome shotgun (WGS) entry which is preliminary data.</text>
</comment>
<dbReference type="InterPro" id="IPR016066">
    <property type="entry name" value="A-D-PHexomutase_CS"/>
</dbReference>
<comment type="catalytic activity">
    <reaction evidence="6 7 9">
        <text>alpha-D-glucosamine 1-phosphate = D-glucosamine 6-phosphate</text>
        <dbReference type="Rhea" id="RHEA:23424"/>
        <dbReference type="ChEBI" id="CHEBI:58516"/>
        <dbReference type="ChEBI" id="CHEBI:58725"/>
        <dbReference type="EC" id="5.4.2.10"/>
    </reaction>
</comment>
<dbReference type="Gene3D" id="3.30.310.50">
    <property type="entry name" value="Alpha-D-phosphohexomutase, C-terminal domain"/>
    <property type="match status" value="1"/>
</dbReference>
<feature type="binding site" description="via phosphate group" evidence="7">
    <location>
        <position position="102"/>
    </location>
    <ligand>
        <name>Mg(2+)</name>
        <dbReference type="ChEBI" id="CHEBI:18420"/>
    </ligand>
</feature>
<feature type="binding site" evidence="7">
    <location>
        <position position="241"/>
    </location>
    <ligand>
        <name>Mg(2+)</name>
        <dbReference type="ChEBI" id="CHEBI:18420"/>
    </ligand>
</feature>
<reference evidence="14 15" key="1">
    <citation type="submission" date="2021-01" db="EMBL/GenBank/DDBJ databases">
        <title>Whole genome shotgun sequence of Catellatospora chokoriensis NBRC 107358.</title>
        <authorList>
            <person name="Komaki H."/>
            <person name="Tamura T."/>
        </authorList>
    </citation>
    <scope>NUCLEOTIDE SEQUENCE [LARGE SCALE GENOMIC DNA]</scope>
    <source>
        <strain evidence="14 15">NBRC 107358</strain>
    </source>
</reference>
<sequence>MARLFGTDGVRGLANADLSPELALSLAVAAAHTLPDPDREQPPLVVVGRDPRASGEMLEAAVVAGLASAGANVVRVGVLPTPGVAYLTAEVRADFGVMISASHNPMPDNGIKFFAAGGHKLTDEQEDAIEAALGATWTRPTGAAVGRVHDLLDGAEHYTTHLVEATGHPLAGLKVVVDCAHGAASDVAPDAFRGAGAEVIAINAEPDGLNINDECGATHLGPLMAAVVEHGAHLGIAVDGDADRCLAVDASGTEVDGDQIMAILALAMRDAGTLVNDTLVATVMSNLGLRIAMREAGITLVETKVGDRYVLEELRAGGFSLGGEQSGHVVFTEHATTGDGVLTGLRLLARVAQTGKSLAELAAVVNRLPQVLINVRVADKAVARAPEILAAVAAAEAQLSGTGRVLLRPSGTEQLVRVMVEASGEDIAQKIAEDIAADVRAASPAA</sequence>
<dbReference type="AlphaFoldDB" id="A0A8J3K0B6"/>
<dbReference type="PRINTS" id="PR00509">
    <property type="entry name" value="PGMPMM"/>
</dbReference>
<dbReference type="Pfam" id="PF02880">
    <property type="entry name" value="PGM_PMM_III"/>
    <property type="match status" value="1"/>
</dbReference>
<comment type="PTM">
    <text evidence="7">Activated by phosphorylation.</text>
</comment>
<evidence type="ECO:0000259" key="10">
    <source>
        <dbReference type="Pfam" id="PF00408"/>
    </source>
</evidence>
<dbReference type="GO" id="GO:0006048">
    <property type="term" value="P:UDP-N-acetylglucosamine biosynthetic process"/>
    <property type="evidence" value="ECO:0007669"/>
    <property type="project" value="TreeGrafter"/>
</dbReference>
<dbReference type="InterPro" id="IPR016055">
    <property type="entry name" value="A-D-PHexomutase_a/b/a-I/II/III"/>
</dbReference>
<dbReference type="SUPFAM" id="SSF55957">
    <property type="entry name" value="Phosphoglucomutase, C-terminal domain"/>
    <property type="match status" value="1"/>
</dbReference>
<dbReference type="InterPro" id="IPR005844">
    <property type="entry name" value="A-D-PHexomutase_a/b/a-I"/>
</dbReference>
<feature type="domain" description="Alpha-D-phosphohexomutase alpha/beta/alpha" evidence="12">
    <location>
        <begin position="157"/>
        <end position="252"/>
    </location>
</feature>
<comment type="cofactor">
    <cofactor evidence="7">
        <name>Mg(2+)</name>
        <dbReference type="ChEBI" id="CHEBI:18420"/>
    </cofactor>
    <text evidence="7">Binds 1 Mg(2+) ion per subunit.</text>
</comment>
<feature type="binding site" evidence="7">
    <location>
        <position position="243"/>
    </location>
    <ligand>
        <name>Mg(2+)</name>
        <dbReference type="ChEBI" id="CHEBI:18420"/>
    </ligand>
</feature>
<evidence type="ECO:0000313" key="15">
    <source>
        <dbReference type="Proteomes" id="UP000619293"/>
    </source>
</evidence>
<name>A0A8J3K0B6_9ACTN</name>
<dbReference type="InterPro" id="IPR050060">
    <property type="entry name" value="Phosphoglucosamine_mutase"/>
</dbReference>
<dbReference type="SUPFAM" id="SSF53738">
    <property type="entry name" value="Phosphoglucomutase, first 3 domains"/>
    <property type="match status" value="3"/>
</dbReference>
<dbReference type="Pfam" id="PF00408">
    <property type="entry name" value="PGM_PMM_IV"/>
    <property type="match status" value="1"/>
</dbReference>
<evidence type="ECO:0000256" key="7">
    <source>
        <dbReference type="HAMAP-Rule" id="MF_01554"/>
    </source>
</evidence>
<dbReference type="InterPro" id="IPR005841">
    <property type="entry name" value="Alpha-D-phosphohexomutase_SF"/>
</dbReference>
<evidence type="ECO:0000256" key="3">
    <source>
        <dbReference type="ARBA" id="ARBA00022723"/>
    </source>
</evidence>
<evidence type="ECO:0000259" key="12">
    <source>
        <dbReference type="Pfam" id="PF02879"/>
    </source>
</evidence>
<dbReference type="GO" id="GO:0008966">
    <property type="term" value="F:phosphoglucosamine mutase activity"/>
    <property type="evidence" value="ECO:0007669"/>
    <property type="project" value="UniProtKB-UniRule"/>
</dbReference>
<comment type="function">
    <text evidence="7 9">Catalyzes the conversion of glucosamine-6-phosphate to glucosamine-1-phosphate.</text>
</comment>
<feature type="domain" description="Alpha-D-phosphohexomutase C-terminal" evidence="10">
    <location>
        <begin position="372"/>
        <end position="437"/>
    </location>
</feature>
<evidence type="ECO:0000259" key="13">
    <source>
        <dbReference type="Pfam" id="PF02880"/>
    </source>
</evidence>
<evidence type="ECO:0000256" key="5">
    <source>
        <dbReference type="ARBA" id="ARBA00023235"/>
    </source>
</evidence>
<dbReference type="PANTHER" id="PTHR42946:SF1">
    <property type="entry name" value="PHOSPHOGLUCOMUTASE (ALPHA-D-GLUCOSE-1,6-BISPHOSPHATE-DEPENDENT)"/>
    <property type="match status" value="1"/>
</dbReference>
<evidence type="ECO:0000256" key="4">
    <source>
        <dbReference type="ARBA" id="ARBA00022842"/>
    </source>
</evidence>
<evidence type="ECO:0000256" key="9">
    <source>
        <dbReference type="RuleBase" id="RU004327"/>
    </source>
</evidence>
<dbReference type="GO" id="GO:0009252">
    <property type="term" value="P:peptidoglycan biosynthetic process"/>
    <property type="evidence" value="ECO:0007669"/>
    <property type="project" value="TreeGrafter"/>
</dbReference>
<dbReference type="GO" id="GO:0004615">
    <property type="term" value="F:phosphomannomutase activity"/>
    <property type="evidence" value="ECO:0007669"/>
    <property type="project" value="TreeGrafter"/>
</dbReference>
<dbReference type="FunFam" id="3.30.310.50:FF:000001">
    <property type="entry name" value="Phosphoglucosamine mutase"/>
    <property type="match status" value="1"/>
</dbReference>